<accession>A0A143BIL5</accession>
<proteinExistence type="predicted"/>
<keyword evidence="3" id="KW-1185">Reference proteome</keyword>
<keyword evidence="1" id="KW-0732">Signal</keyword>
<feature type="signal peptide" evidence="1">
    <location>
        <begin position="1"/>
        <end position="28"/>
    </location>
</feature>
<evidence type="ECO:0000313" key="3">
    <source>
        <dbReference type="Proteomes" id="UP000076404"/>
    </source>
</evidence>
<dbReference type="KEGG" id="gph:GEMMAAP_05350"/>
<evidence type="ECO:0000256" key="1">
    <source>
        <dbReference type="SAM" id="SignalP"/>
    </source>
</evidence>
<sequence>MNRQLFERACRAVAVLCLLAALAIAVRAGGRAGASAQSSVLQISDSVLSDTGARALHEVREWLLRRSAMASHNREADGRGVATDTLVLPLSSVPGPPLRAGLMSLRHAGVPVRWTDSTRARGLALSVTRVASPSAPLDVRLSAPTGGTVVLRDAGGVLDSVAAAPTLSWRLQSASPPLVATVGRSVVRATLPESGVTRRLLLLADPGWESKFVAAALEEAGWQVDGTFRVSPSGATTLGAPQRLDTARYAAVLILDSLRVDGAAIRDFVVRGGGVVLGGDALRIPALAAWRPARATAVRGAIAGALLTDTPRRGLEAWELEPVADAVVLQVDRGDHAHDEPALVARRVGAGRVVAMPYRESWRWRMQGTDDGMGDHRAWWTAAVAAAVPSPSTPIAAFDGYPGAAAPYADLVARVGAATAGDAARPATVVERRPGDLPLPLRAPVLLLVTLVALLVEWASRRLRGLR</sequence>
<dbReference type="EMBL" id="CP011454">
    <property type="protein sequence ID" value="AMW04421.1"/>
    <property type="molecule type" value="Genomic_DNA"/>
</dbReference>
<reference evidence="2 3" key="2">
    <citation type="journal article" date="2016" name="Environ. Microbiol. Rep.">
        <title>Metagenomic evidence for the presence of phototrophic Gemmatimonadetes bacteria in diverse environments.</title>
        <authorList>
            <person name="Zeng Y."/>
            <person name="Baumbach J."/>
            <person name="Barbosa E.G."/>
            <person name="Azevedo V."/>
            <person name="Zhang C."/>
            <person name="Koblizek M."/>
        </authorList>
    </citation>
    <scope>NUCLEOTIDE SEQUENCE [LARGE SCALE GENOMIC DNA]</scope>
    <source>
        <strain evidence="2 3">AP64</strain>
    </source>
</reference>
<dbReference type="OrthoDB" id="9833424at2"/>
<protein>
    <recommendedName>
        <fullName evidence="4">DUF4350 domain-containing protein</fullName>
    </recommendedName>
</protein>
<dbReference type="Gene3D" id="3.40.50.880">
    <property type="match status" value="1"/>
</dbReference>
<dbReference type="InterPro" id="IPR029062">
    <property type="entry name" value="Class_I_gatase-like"/>
</dbReference>
<reference evidence="2 3" key="1">
    <citation type="journal article" date="2014" name="Proc. Natl. Acad. Sci. U.S.A.">
        <title>Functional type 2 photosynthetic reaction centers found in the rare bacterial phylum Gemmatimonadetes.</title>
        <authorList>
            <person name="Zeng Y."/>
            <person name="Feng F."/>
            <person name="Medova H."/>
            <person name="Dean J."/>
            <person name="Koblizek M."/>
        </authorList>
    </citation>
    <scope>NUCLEOTIDE SEQUENCE [LARGE SCALE GENOMIC DNA]</scope>
    <source>
        <strain evidence="2 3">AP64</strain>
    </source>
</reference>
<organism evidence="2 3">
    <name type="scientific">Gemmatimonas phototrophica</name>
    <dbReference type="NCBI Taxonomy" id="1379270"/>
    <lineage>
        <taxon>Bacteria</taxon>
        <taxon>Pseudomonadati</taxon>
        <taxon>Gemmatimonadota</taxon>
        <taxon>Gemmatimonadia</taxon>
        <taxon>Gemmatimonadales</taxon>
        <taxon>Gemmatimonadaceae</taxon>
        <taxon>Gemmatimonas</taxon>
    </lineage>
</organism>
<dbReference type="SUPFAM" id="SSF52317">
    <property type="entry name" value="Class I glutamine amidotransferase-like"/>
    <property type="match status" value="1"/>
</dbReference>
<feature type="chain" id="PRO_5007506653" description="DUF4350 domain-containing protein" evidence="1">
    <location>
        <begin position="29"/>
        <end position="467"/>
    </location>
</feature>
<dbReference type="eggNOG" id="ENOG50342S1">
    <property type="taxonomic scope" value="Bacteria"/>
</dbReference>
<dbReference type="AlphaFoldDB" id="A0A143BIL5"/>
<dbReference type="RefSeq" id="WP_026849918.1">
    <property type="nucleotide sequence ID" value="NZ_CP011454.1"/>
</dbReference>
<gene>
    <name evidence="2" type="ORF">GEMMAAP_05350</name>
</gene>
<dbReference type="Proteomes" id="UP000076404">
    <property type="component" value="Chromosome"/>
</dbReference>
<name>A0A143BIL5_9BACT</name>
<dbReference type="STRING" id="1379270.GEMMAAP_05350"/>
<dbReference type="PANTHER" id="PTHR37947">
    <property type="entry name" value="BLL2462 PROTEIN"/>
    <property type="match status" value="1"/>
</dbReference>
<dbReference type="PANTHER" id="PTHR37947:SF1">
    <property type="entry name" value="BLL2462 PROTEIN"/>
    <property type="match status" value="1"/>
</dbReference>
<evidence type="ECO:0008006" key="4">
    <source>
        <dbReference type="Google" id="ProtNLM"/>
    </source>
</evidence>
<evidence type="ECO:0000313" key="2">
    <source>
        <dbReference type="EMBL" id="AMW04421.1"/>
    </source>
</evidence>